<keyword evidence="4" id="KW-0808">Transferase</keyword>
<dbReference type="Gene3D" id="3.90.1200.10">
    <property type="match status" value="1"/>
</dbReference>
<dbReference type="SUPFAM" id="SSF56112">
    <property type="entry name" value="Protein kinase-like (PK-like)"/>
    <property type="match status" value="1"/>
</dbReference>
<dbReference type="Pfam" id="PF01633">
    <property type="entry name" value="Choline_kinase"/>
    <property type="match status" value="1"/>
</dbReference>
<name>A0ABQ7SC96_9ACAR</name>
<evidence type="ECO:0000256" key="2">
    <source>
        <dbReference type="ARBA" id="ARBA00023264"/>
    </source>
</evidence>
<keyword evidence="4" id="KW-0418">Kinase</keyword>
<comment type="similarity">
    <text evidence="3">Belongs to the choline/ethanolamine kinase family.</text>
</comment>
<dbReference type="Proteomes" id="UP000825002">
    <property type="component" value="Unassembled WGS sequence"/>
</dbReference>
<comment type="caution">
    <text evidence="4">The sequence shown here is derived from an EMBL/GenBank/DDBJ whole genome shotgun (WGS) entry which is preliminary data.</text>
</comment>
<dbReference type="Gene3D" id="3.30.200.20">
    <property type="entry name" value="Phosphorylase Kinase, domain 1"/>
    <property type="match status" value="1"/>
</dbReference>
<keyword evidence="2" id="KW-1208">Phospholipid metabolism</keyword>
<dbReference type="GO" id="GO:0016301">
    <property type="term" value="F:kinase activity"/>
    <property type="evidence" value="ECO:0007669"/>
    <property type="project" value="UniProtKB-KW"/>
</dbReference>
<dbReference type="InterPro" id="IPR011009">
    <property type="entry name" value="Kinase-like_dom_sf"/>
</dbReference>
<reference evidence="4 5" key="1">
    <citation type="submission" date="2020-10" db="EMBL/GenBank/DDBJ databases">
        <authorList>
            <person name="Klimov P.B."/>
            <person name="Dyachkov S.M."/>
            <person name="Chetverikov P.E."/>
        </authorList>
    </citation>
    <scope>NUCLEOTIDE SEQUENCE [LARGE SCALE GENOMIC DNA]</scope>
    <source>
        <strain evidence="4">BMOC 18-1129-001#AD2665</strain>
        <tissue evidence="4">Entire mites</tissue>
    </source>
</reference>
<gene>
    <name evidence="4" type="primary">CHKB</name>
    <name evidence="4" type="ORF">GZH46_00390</name>
</gene>
<keyword evidence="5" id="KW-1185">Reference proteome</keyword>
<evidence type="ECO:0000256" key="3">
    <source>
        <dbReference type="ARBA" id="ARBA00038211"/>
    </source>
</evidence>
<proteinExistence type="inferred from homology"/>
<protein>
    <submittedName>
        <fullName evidence="4">Choline/ethanolamine kinase</fullName>
    </submittedName>
</protein>
<dbReference type="PANTHER" id="PTHR22603">
    <property type="entry name" value="CHOLINE/ETHANOALAMINE KINASE"/>
    <property type="match status" value="1"/>
</dbReference>
<evidence type="ECO:0000313" key="4">
    <source>
        <dbReference type="EMBL" id="KAG9511048.1"/>
    </source>
</evidence>
<dbReference type="PANTHER" id="PTHR22603:SF93">
    <property type="entry name" value="RE24176P"/>
    <property type="match status" value="1"/>
</dbReference>
<sequence length="397" mass="46320">MMSVLNDRKRSVVQQSVIESPSSREMRHKAHRICSEFLGGTWAQISPSEMIFKSVSGGLSNILYCCGLPQSLQQKFVGSTEPHHVLLRLYGQSHSDVLTELVIFTLLSERNLGPKLYGIFPEGRLEEYLSARAVTVEELMKPEISCIIAKKIANIHSLEVPVVKCPRWLFKTCLDWLVFIEKNVTLDSIMSSTSSKATKRVAIELLTMFNYRKEIEWLQNIVDMSDSPIVFSHNDLQQGNILIPEHSRKRPTLEDRIVFIDFEYCSYNYRGFDIANHFCEWCFDYNDPSYPHFTANSERFPSIDEQRMFVRQYIHQLKRINKREKDLVGGKILEELQPFIQASHLLWTLWAIKNAHTSQIKFGYWEYARTRLSFYLDAKKKFVDSRMTVFYENSNRA</sequence>
<keyword evidence="1" id="KW-0443">Lipid metabolism</keyword>
<dbReference type="CDD" id="cd05156">
    <property type="entry name" value="ChoK_euk"/>
    <property type="match status" value="1"/>
</dbReference>
<dbReference type="EMBL" id="JAIFTH010000039">
    <property type="protein sequence ID" value="KAG9511048.1"/>
    <property type="molecule type" value="Genomic_DNA"/>
</dbReference>
<keyword evidence="1" id="KW-0594">Phospholipid biosynthesis</keyword>
<keyword evidence="1" id="KW-0444">Lipid biosynthesis</keyword>
<evidence type="ECO:0000313" key="5">
    <source>
        <dbReference type="Proteomes" id="UP000825002"/>
    </source>
</evidence>
<evidence type="ECO:0000256" key="1">
    <source>
        <dbReference type="ARBA" id="ARBA00023209"/>
    </source>
</evidence>
<organism evidence="4 5">
    <name type="scientific">Fragariocoptes setiger</name>
    <dbReference type="NCBI Taxonomy" id="1670756"/>
    <lineage>
        <taxon>Eukaryota</taxon>
        <taxon>Metazoa</taxon>
        <taxon>Ecdysozoa</taxon>
        <taxon>Arthropoda</taxon>
        <taxon>Chelicerata</taxon>
        <taxon>Arachnida</taxon>
        <taxon>Acari</taxon>
        <taxon>Acariformes</taxon>
        <taxon>Trombidiformes</taxon>
        <taxon>Prostigmata</taxon>
        <taxon>Eupodina</taxon>
        <taxon>Eriophyoidea</taxon>
        <taxon>Phytoptidae</taxon>
        <taxon>Fragariocoptes</taxon>
    </lineage>
</organism>
<accession>A0ABQ7SC96</accession>